<evidence type="ECO:0000256" key="2">
    <source>
        <dbReference type="PROSITE-ProRule" id="PRU00221"/>
    </source>
</evidence>
<dbReference type="InterPro" id="IPR001680">
    <property type="entry name" value="WD40_rpt"/>
</dbReference>
<dbReference type="PROSITE" id="PS00018">
    <property type="entry name" value="EF_HAND_1"/>
    <property type="match status" value="1"/>
</dbReference>
<evidence type="ECO:0000256" key="3">
    <source>
        <dbReference type="SAM" id="MobiDB-lite"/>
    </source>
</evidence>
<keyword evidence="2" id="KW-0853">WD repeat</keyword>
<feature type="region of interest" description="Disordered" evidence="3">
    <location>
        <begin position="1146"/>
        <end position="1188"/>
    </location>
</feature>
<dbReference type="InterPro" id="IPR015943">
    <property type="entry name" value="WD40/YVTN_repeat-like_dom_sf"/>
</dbReference>
<proteinExistence type="predicted"/>
<feature type="region of interest" description="Disordered" evidence="3">
    <location>
        <begin position="1213"/>
        <end position="1357"/>
    </location>
</feature>
<protein>
    <recommendedName>
        <fullName evidence="4">EF-hand domain-containing protein</fullName>
    </recommendedName>
</protein>
<dbReference type="PANTHER" id="PTHR44324">
    <property type="entry name" value="WD40 REPEAT DOMAIN 95"/>
    <property type="match status" value="1"/>
</dbReference>
<dbReference type="InterPro" id="IPR018247">
    <property type="entry name" value="EF_Hand_1_Ca_BS"/>
</dbReference>
<feature type="compositionally biased region" description="Basic residues" evidence="3">
    <location>
        <begin position="1281"/>
        <end position="1290"/>
    </location>
</feature>
<keyword evidence="1" id="KW-0677">Repeat</keyword>
<dbReference type="GO" id="GO:0005509">
    <property type="term" value="F:calcium ion binding"/>
    <property type="evidence" value="ECO:0007669"/>
    <property type="project" value="InterPro"/>
</dbReference>
<feature type="repeat" description="WD" evidence="2">
    <location>
        <begin position="369"/>
        <end position="403"/>
    </location>
</feature>
<feature type="region of interest" description="Disordered" evidence="3">
    <location>
        <begin position="1040"/>
        <end position="1069"/>
    </location>
</feature>
<evidence type="ECO:0000313" key="5">
    <source>
        <dbReference type="EMBL" id="CAE0808688.1"/>
    </source>
</evidence>
<dbReference type="PANTHER" id="PTHR44324:SF4">
    <property type="entry name" value="WD40 REPEAT DOMAIN 95"/>
    <property type="match status" value="1"/>
</dbReference>
<gene>
    <name evidence="5" type="ORF">EGYM00163_LOCUS19819</name>
</gene>
<dbReference type="InterPro" id="IPR051242">
    <property type="entry name" value="WD-EF-hand_domain"/>
</dbReference>
<reference evidence="5" key="1">
    <citation type="submission" date="2021-01" db="EMBL/GenBank/DDBJ databases">
        <authorList>
            <person name="Corre E."/>
            <person name="Pelletier E."/>
            <person name="Niang G."/>
            <person name="Scheremetjew M."/>
            <person name="Finn R."/>
            <person name="Kale V."/>
            <person name="Holt S."/>
            <person name="Cochrane G."/>
            <person name="Meng A."/>
            <person name="Brown T."/>
            <person name="Cohen L."/>
        </authorList>
    </citation>
    <scope>NUCLEOTIDE SEQUENCE</scope>
    <source>
        <strain evidence="5">CCMP1594</strain>
    </source>
</reference>
<feature type="domain" description="EF-hand" evidence="4">
    <location>
        <begin position="53"/>
        <end position="88"/>
    </location>
</feature>
<dbReference type="EMBL" id="HBJA01055973">
    <property type="protein sequence ID" value="CAE0808688.1"/>
    <property type="molecule type" value="Transcribed_RNA"/>
</dbReference>
<dbReference type="SUPFAM" id="SSF50978">
    <property type="entry name" value="WD40 repeat-like"/>
    <property type="match status" value="2"/>
</dbReference>
<dbReference type="InterPro" id="IPR036322">
    <property type="entry name" value="WD40_repeat_dom_sf"/>
</dbReference>
<organism evidence="5">
    <name type="scientific">Eutreptiella gymnastica</name>
    <dbReference type="NCBI Taxonomy" id="73025"/>
    <lineage>
        <taxon>Eukaryota</taxon>
        <taxon>Discoba</taxon>
        <taxon>Euglenozoa</taxon>
        <taxon>Euglenida</taxon>
        <taxon>Spirocuta</taxon>
        <taxon>Euglenophyceae</taxon>
        <taxon>Eutreptiales</taxon>
        <taxon>Eutreptiaceae</taxon>
        <taxon>Eutreptiella</taxon>
    </lineage>
</organism>
<sequence>MEELLWKCVGDDLRGEFEQYPKGVQVDEFVSLVYASLCTTYEDSPHLWEDDKDIKSQLFRLFKKIDVDGNRVLTWEEFTTFLIDEAIAKDQPNQPRPYYIHSRTIWYSKSANYNPLACKPRVETQGQKQQTTQRLLEKYGELTPVERNPAPSETETCPDEVIRKMFFYPKWDKIVTCGRFKECHVVNPADFSKICTVDARPGAVIAAEYIPDTHCLAVTRNDSRMQFFAIREKSNPTSLELEDLYIMPLAEPNMVVKWHDKYKRLYTGDKAGTVFEWDAGIEDYLMKDSQETDSFTTGFGPPVGSKGWQATQFEKFRSAQQRMVRKWSRHTEPILDMIFLPKGQMVTGSMDTTITVHDLGENDHSHYTLQGHKAGVCSLTYSSEYQLLLSSGFEYNAYCWNVNVPHDKPTLLHDPIKPHNGTIVKIHAIDGTSQVLSCDSKGKIKIWDLRTMKSLTTIFIEKGMTKAEQEVFHISDLLHLPSKAELVVSGKHVYFFQGNETQKFSQTSDQPVTIALYNRAFNKILTASGRNVTIWDARTGNEVTVFKDLTDSLITAMVLTPKGRHFWVGTSSGKLSMFKFQFSAGGCLFSTGECILPLGQVHAAEITAILYCQRDAISRADMIISVSRDGTVCVVGKDQRTPTKQFSLHPKKHAVTCAAHSSALGLVAFGTTAGVAYVFDVHSMTTRGVLQKVAVEFGELVSAVFLDPYPVMALSDSEGGVSLWTVRPQDNLMLVRFMNSRASTGAHHPTVLAMSWSNALHCLYTADEMGRVGVWRMVDLLKKANMKPVLNSAETPIKAMRSTVALTQLSPNLVHQDDLWLVHSDECKCIQLLPELHVVLTAGYDRKVHLTNADGDHLGTLIQGRDTTSAAQYPGALEPYSFPMAPGPTQGEQERWRNVEKWIWLFYKKLRACTGENRKPVDQGTVVKRKQSTMPARKPSGADVVLQAQDSKARLAAEDRQEEVARKAEELQKAEAVRADRTPAQPRALFTLPTAATEVTSRRCAEGMVLPTNEKTSAIRSSLVRPEIHELFRSIKEKSEADKLTEWSDAESPQGVPSEGSTQSPDELRHFNSEPALWHGSADVPLRHGHSEPSLRQLTGDAELFHGDDEVEVQHGTHRHERHLSNGRTVTPELHLPLPLDMLRPASESSSPEGHADMLHPTPYKWADDQDPSWELGTGRTSRAQPPTCRLAHPDTPLPNALYNVVPVSYPTSARSTSSCGLTASPLPTSRGFTSYTPTWQEQQPQTAQPSPRVRPSTAPATQSSPRNVGRFAAGPPQHSPRGRAQRPRPRSAVIASPQLSTASPHSITREHSTASQGSAPGLGMRFVQTPRSASREPREGVDFTGLPPGVKPFSEVSAQTRRPESLYEHQPGQMVFQPPQSVRTPPFQMECSPRQAGQYLKQHRSQALKDNIAIIQTTVEEDRKVKAVRSESITAAVPGEAGAALTPEPPPPRRILQGPAGFTIWSNGQRTRQPLPDAGAESPTSGTEPSAAPEHLESGTSRPEPAGPPALEGSLPPSDLRPGPASFATHEAALAAKQASVRESTERMVVQPGSSGMPPFASGMPMCSAGVVPPPRPFSAQTGRKRRADMATAAPTIEQLAAQQHRVEHIQSGVVSSAAEAHMPMDDSYRMIGSDTSDPPQPAKMDYKDLCLEGQAMLVKPVPSRALRSDRSVPIAEKQPLRDQAVHLQPFQYFSAKKQNSIHRVKGGPPVGVDRYWVRKGRVKLEAPRHTTVPG</sequence>
<feature type="region of interest" description="Disordered" evidence="3">
    <location>
        <begin position="1440"/>
        <end position="1563"/>
    </location>
</feature>
<dbReference type="SUPFAM" id="SSF63829">
    <property type="entry name" value="Calcium-dependent phosphotriesterase"/>
    <property type="match status" value="1"/>
</dbReference>
<dbReference type="PROSITE" id="PS50222">
    <property type="entry name" value="EF_HAND_2"/>
    <property type="match status" value="1"/>
</dbReference>
<accession>A0A7S4CWN9</accession>
<dbReference type="Gene3D" id="2.130.10.10">
    <property type="entry name" value="YVTN repeat-like/Quinoprotein amine dehydrogenase"/>
    <property type="match status" value="4"/>
</dbReference>
<feature type="repeat" description="WD" evidence="2">
    <location>
        <begin position="416"/>
        <end position="457"/>
    </location>
</feature>
<feature type="compositionally biased region" description="Polar residues" evidence="3">
    <location>
        <begin position="1213"/>
        <end position="1250"/>
    </location>
</feature>
<evidence type="ECO:0000256" key="1">
    <source>
        <dbReference type="ARBA" id="ARBA00022737"/>
    </source>
</evidence>
<name>A0A7S4CWN9_9EUGL</name>
<evidence type="ECO:0000259" key="4">
    <source>
        <dbReference type="PROSITE" id="PS50222"/>
    </source>
</evidence>
<feature type="compositionally biased region" description="Polar residues" evidence="3">
    <location>
        <begin position="1298"/>
        <end position="1307"/>
    </location>
</feature>
<dbReference type="PROSITE" id="PS50082">
    <property type="entry name" value="WD_REPEATS_2"/>
    <property type="match status" value="2"/>
</dbReference>
<dbReference type="InterPro" id="IPR002048">
    <property type="entry name" value="EF_hand_dom"/>
</dbReference>
<dbReference type="Pfam" id="PF00400">
    <property type="entry name" value="WD40"/>
    <property type="match status" value="2"/>
</dbReference>
<dbReference type="SMART" id="SM00320">
    <property type="entry name" value="WD40"/>
    <property type="match status" value="11"/>
</dbReference>